<keyword evidence="1" id="KW-0812">Transmembrane</keyword>
<feature type="transmembrane region" description="Helical" evidence="1">
    <location>
        <begin position="12"/>
        <end position="34"/>
    </location>
</feature>
<feature type="transmembrane region" description="Helical" evidence="1">
    <location>
        <begin position="189"/>
        <end position="210"/>
    </location>
</feature>
<proteinExistence type="predicted"/>
<keyword evidence="1" id="KW-0472">Membrane</keyword>
<accession>A0A450VMT0</accession>
<name>A0A450VMT0_9GAMM</name>
<evidence type="ECO:0000256" key="1">
    <source>
        <dbReference type="SAM" id="Phobius"/>
    </source>
</evidence>
<dbReference type="AlphaFoldDB" id="A0A450VMT0"/>
<sequence length="226" mass="26269">MNIFRFSRGDFYGTIIPGSFFAINIFMFLMILLYGNEGIEKIFGYLMGKETGMGVVPFFVFFVASYVLGSLLRSIPPDISEKIYVFFSPKRYKIVKCFPYVRFRSKDLYDNDKYPYGRWFRKSYLLRQPKSYCDFYRSVLINEFGGIIKPFKGDYFINLCKVVSFGKSDSLRDEIIFCEGLVRFYSGTFLALLLSVIFTVTIIVVSIFFIDQFSIDIIGNTCGFLL</sequence>
<organism evidence="2">
    <name type="scientific">Candidatus Kentrum sp. LPFa</name>
    <dbReference type="NCBI Taxonomy" id="2126335"/>
    <lineage>
        <taxon>Bacteria</taxon>
        <taxon>Pseudomonadati</taxon>
        <taxon>Pseudomonadota</taxon>
        <taxon>Gammaproteobacteria</taxon>
        <taxon>Candidatus Kentrum</taxon>
    </lineage>
</organism>
<keyword evidence="1" id="KW-1133">Transmembrane helix</keyword>
<protein>
    <submittedName>
        <fullName evidence="2">Uncharacterized protein</fullName>
    </submittedName>
</protein>
<evidence type="ECO:0000313" key="2">
    <source>
        <dbReference type="EMBL" id="VFK06109.1"/>
    </source>
</evidence>
<dbReference type="EMBL" id="CAADFM010000001">
    <property type="protein sequence ID" value="VFK06109.1"/>
    <property type="molecule type" value="Genomic_DNA"/>
</dbReference>
<evidence type="ECO:0000313" key="3">
    <source>
        <dbReference type="EMBL" id="VFK22609.1"/>
    </source>
</evidence>
<feature type="transmembrane region" description="Helical" evidence="1">
    <location>
        <begin position="54"/>
        <end position="72"/>
    </location>
</feature>
<dbReference type="EMBL" id="CAADFP010000001">
    <property type="protein sequence ID" value="VFK22609.1"/>
    <property type="molecule type" value="Genomic_DNA"/>
</dbReference>
<reference evidence="2" key="1">
    <citation type="submission" date="2019-02" db="EMBL/GenBank/DDBJ databases">
        <authorList>
            <person name="Gruber-Vodicka R. H."/>
            <person name="Seah K. B. B."/>
        </authorList>
    </citation>
    <scope>NUCLEOTIDE SEQUENCE</scope>
    <source>
        <strain evidence="2">BECK_S312</strain>
        <strain evidence="3">BECK_S426</strain>
    </source>
</reference>
<gene>
    <name evidence="2" type="ORF">BECKLPF1236A_GA0070988_1000134</name>
    <name evidence="3" type="ORF">BECKLPF1236C_GA0070990_1000117</name>
</gene>